<dbReference type="InterPro" id="IPR018541">
    <property type="entry name" value="Ftsk_gamma"/>
</dbReference>
<dbReference type="EMBL" id="JACHHB010000003">
    <property type="protein sequence ID" value="MBB5172784.1"/>
    <property type="molecule type" value="Genomic_DNA"/>
</dbReference>
<dbReference type="Pfam" id="PF17854">
    <property type="entry name" value="FtsK_alpha"/>
    <property type="match status" value="1"/>
</dbReference>
<dbReference type="Pfam" id="PF01580">
    <property type="entry name" value="FtsK_SpoIIIE"/>
    <property type="match status" value="1"/>
</dbReference>
<feature type="compositionally biased region" description="Polar residues" evidence="7">
    <location>
        <begin position="1"/>
        <end position="16"/>
    </location>
</feature>
<dbReference type="RefSeq" id="WP_343043325.1">
    <property type="nucleotide sequence ID" value="NZ_JACHHB010000003.1"/>
</dbReference>
<dbReference type="PROSITE" id="PS50901">
    <property type="entry name" value="FTSK"/>
    <property type="match status" value="1"/>
</dbReference>
<feature type="domain" description="FtsK" evidence="8">
    <location>
        <begin position="500"/>
        <end position="692"/>
    </location>
</feature>
<feature type="compositionally biased region" description="Polar residues" evidence="7">
    <location>
        <begin position="171"/>
        <end position="180"/>
    </location>
</feature>
<evidence type="ECO:0000256" key="7">
    <source>
        <dbReference type="SAM" id="MobiDB-lite"/>
    </source>
</evidence>
<feature type="compositionally biased region" description="Basic and acidic residues" evidence="7">
    <location>
        <begin position="109"/>
        <end position="122"/>
    </location>
</feature>
<dbReference type="GO" id="GO:0007059">
    <property type="term" value="P:chromosome segregation"/>
    <property type="evidence" value="ECO:0007669"/>
    <property type="project" value="UniProtKB-KW"/>
</dbReference>
<feature type="compositionally biased region" description="Polar residues" evidence="7">
    <location>
        <begin position="139"/>
        <end position="148"/>
    </location>
</feature>
<dbReference type="Proteomes" id="UP000551878">
    <property type="component" value="Unassembled WGS sequence"/>
</dbReference>
<feature type="region of interest" description="Disordered" evidence="7">
    <location>
        <begin position="166"/>
        <end position="209"/>
    </location>
</feature>
<evidence type="ECO:0000256" key="6">
    <source>
        <dbReference type="PROSITE-ProRule" id="PRU00289"/>
    </source>
</evidence>
<feature type="region of interest" description="Disordered" evidence="7">
    <location>
        <begin position="1"/>
        <end position="153"/>
    </location>
</feature>
<dbReference type="InterPro" id="IPR036390">
    <property type="entry name" value="WH_DNA-bd_sf"/>
</dbReference>
<evidence type="ECO:0000313" key="9">
    <source>
        <dbReference type="EMBL" id="MBB5172784.1"/>
    </source>
</evidence>
<evidence type="ECO:0000259" key="8">
    <source>
        <dbReference type="PROSITE" id="PS50901"/>
    </source>
</evidence>
<dbReference type="Gene3D" id="1.10.10.10">
    <property type="entry name" value="Winged helix-like DNA-binding domain superfamily/Winged helix DNA-binding domain"/>
    <property type="match status" value="1"/>
</dbReference>
<evidence type="ECO:0000256" key="5">
    <source>
        <dbReference type="ARBA" id="ARBA00023125"/>
    </source>
</evidence>
<feature type="compositionally biased region" description="Basic and acidic residues" evidence="7">
    <location>
        <begin position="18"/>
        <end position="35"/>
    </location>
</feature>
<dbReference type="InterPro" id="IPR041027">
    <property type="entry name" value="FtsK_alpha"/>
</dbReference>
<accession>A0A840QN32</accession>
<name>A0A840QN32_9BACI</name>
<evidence type="ECO:0000313" key="10">
    <source>
        <dbReference type="Proteomes" id="UP000551878"/>
    </source>
</evidence>
<organism evidence="9 10">
    <name type="scientific">Texcoconibacillus texcoconensis</name>
    <dbReference type="NCBI Taxonomy" id="1095777"/>
    <lineage>
        <taxon>Bacteria</taxon>
        <taxon>Bacillati</taxon>
        <taxon>Bacillota</taxon>
        <taxon>Bacilli</taxon>
        <taxon>Bacillales</taxon>
        <taxon>Bacillaceae</taxon>
        <taxon>Texcoconibacillus</taxon>
    </lineage>
</organism>
<feature type="compositionally biased region" description="Basic and acidic residues" evidence="7">
    <location>
        <begin position="89"/>
        <end position="102"/>
    </location>
</feature>
<feature type="compositionally biased region" description="Acidic residues" evidence="7">
    <location>
        <begin position="193"/>
        <end position="206"/>
    </location>
</feature>
<dbReference type="SUPFAM" id="SSF52540">
    <property type="entry name" value="P-loop containing nucleoside triphosphate hydrolases"/>
    <property type="match status" value="1"/>
</dbReference>
<protein>
    <submittedName>
        <fullName evidence="9">S-DNA-T family DNA segregation ATPase FtsK/SpoIIIE</fullName>
    </submittedName>
</protein>
<feature type="compositionally biased region" description="Basic and acidic residues" evidence="7">
    <location>
        <begin position="316"/>
        <end position="331"/>
    </location>
</feature>
<dbReference type="PANTHER" id="PTHR22683">
    <property type="entry name" value="SPORULATION PROTEIN RELATED"/>
    <property type="match status" value="1"/>
</dbReference>
<dbReference type="GO" id="GO:0005524">
    <property type="term" value="F:ATP binding"/>
    <property type="evidence" value="ECO:0007669"/>
    <property type="project" value="UniProtKB-UniRule"/>
</dbReference>
<feature type="region of interest" description="Disordered" evidence="7">
    <location>
        <begin position="232"/>
        <end position="251"/>
    </location>
</feature>
<keyword evidence="3" id="KW-0159">Chromosome partition</keyword>
<dbReference type="SMART" id="SM00382">
    <property type="entry name" value="AAA"/>
    <property type="match status" value="1"/>
</dbReference>
<dbReference type="InterPro" id="IPR036388">
    <property type="entry name" value="WH-like_DNA-bd_sf"/>
</dbReference>
<evidence type="ECO:0000256" key="2">
    <source>
        <dbReference type="ARBA" id="ARBA00022741"/>
    </source>
</evidence>
<feature type="binding site" evidence="6">
    <location>
        <begin position="517"/>
        <end position="524"/>
    </location>
    <ligand>
        <name>ATP</name>
        <dbReference type="ChEBI" id="CHEBI:30616"/>
    </ligand>
</feature>
<dbReference type="Pfam" id="PF09397">
    <property type="entry name" value="FtsK_gamma"/>
    <property type="match status" value="1"/>
</dbReference>
<dbReference type="Gene3D" id="3.30.980.40">
    <property type="match status" value="1"/>
</dbReference>
<keyword evidence="2 6" id="KW-0547">Nucleotide-binding</keyword>
<dbReference type="InterPro" id="IPR050206">
    <property type="entry name" value="FtsK/SpoIIIE/SftA"/>
</dbReference>
<dbReference type="CDD" id="cd01127">
    <property type="entry name" value="TrwB_TraG_TraD_VirD4"/>
    <property type="match status" value="1"/>
</dbReference>
<keyword evidence="5" id="KW-0238">DNA-binding</keyword>
<evidence type="ECO:0000256" key="1">
    <source>
        <dbReference type="ARBA" id="ARBA00006474"/>
    </source>
</evidence>
<feature type="region of interest" description="Disordered" evidence="7">
    <location>
        <begin position="265"/>
        <end position="331"/>
    </location>
</feature>
<dbReference type="PANTHER" id="PTHR22683:SF42">
    <property type="entry name" value="DNA TRANSLOCASE SFTA"/>
    <property type="match status" value="1"/>
</dbReference>
<dbReference type="SMART" id="SM00843">
    <property type="entry name" value="Ftsk_gamma"/>
    <property type="match status" value="1"/>
</dbReference>
<comment type="caution">
    <text evidence="9">The sequence shown here is derived from an EMBL/GenBank/DDBJ whole genome shotgun (WGS) entry which is preliminary data.</text>
</comment>
<evidence type="ECO:0000256" key="3">
    <source>
        <dbReference type="ARBA" id="ARBA00022829"/>
    </source>
</evidence>
<dbReference type="GO" id="GO:0003677">
    <property type="term" value="F:DNA binding"/>
    <property type="evidence" value="ECO:0007669"/>
    <property type="project" value="UniProtKB-KW"/>
</dbReference>
<dbReference type="InterPro" id="IPR027417">
    <property type="entry name" value="P-loop_NTPase"/>
</dbReference>
<proteinExistence type="inferred from homology"/>
<evidence type="ECO:0000256" key="4">
    <source>
        <dbReference type="ARBA" id="ARBA00022840"/>
    </source>
</evidence>
<dbReference type="Gene3D" id="3.40.50.300">
    <property type="entry name" value="P-loop containing nucleotide triphosphate hydrolases"/>
    <property type="match status" value="1"/>
</dbReference>
<comment type="similarity">
    <text evidence="1">Belongs to the FtsK/SpoIIIE/SftA family.</text>
</comment>
<dbReference type="InterPro" id="IPR003593">
    <property type="entry name" value="AAA+_ATPase"/>
</dbReference>
<sequence>MTSRWQHLFKSIQSYFNPEKEDTSSEPVEEKKEEPSQPVPFRSGRISSVHREETAKVVHQYPKSGSFRFPLDVDEGVQEKQPPSNQSEARPEVNSNERETEQHPPLSTDKPKWNTSKDRSERQPFQVRDIPSPIHGFQTPGSKQNKQKSVIFDDEKLEQTLQTEYDGKQGHFSQNANFEQASEYKDQVNPYQESEEHEEVSETDQLEMEKDEYVQEEKLFNSEDDWEVKPRVSEYEQGESQHLNEKVQEDEDEILENNSVEFEEVEGYHESEPELEVSNIIPIESKQEDKQETINDMKPNDQEYHDQEEVTSAHAKQVEKKSKENNKVENDQKEANAQAIPLNVMMFQRDRIKEKKKQNQERNGVTRPHLQLLDIPNKTTDEDASWLEEKRELLDETLATFQVKAKVTDVTKGPTVTRLEIQPEPGVKVNKITNLSDDLKLNLAAKDIRIEAPIPGKRSIGIEVPNDVSEPVSLRELLRTPDFQKAESPLTTALGVDIGGETVVTDLKKMPHGLIAGATGSGKSVCINSILLSLLYKASPEEVKLLLIDPKVVELAPYNDLPHLVTPVVNDPKQATQALKWAVSEMERRYERFSETGCRDITRFNERCEKSGKPDEKMPYIVVVIDELADLMMVSPQDVEDAICRIAQKARACGIHLLVATQRPSVDVITGLIKANIPTRIAFSVSSQVDSRTILDMNGAERLLGKGDMLFYENGASSTVRLQGTFVSDDEIERVTEFVRNQANPNYLFEKEELQQNQHDGEAEDELFIDACYFVMEQQMASSSLLQRHFRIGFNRAARLVEMMAERGIVSEPKGSKPRDVHLTKEQFEATILQKG</sequence>
<feature type="compositionally biased region" description="Basic and acidic residues" evidence="7">
    <location>
        <begin position="285"/>
        <end position="308"/>
    </location>
</feature>
<dbReference type="SUPFAM" id="SSF46785">
    <property type="entry name" value="Winged helix' DNA-binding domain"/>
    <property type="match status" value="1"/>
</dbReference>
<keyword evidence="4 6" id="KW-0067">ATP-binding</keyword>
<keyword evidence="10" id="KW-1185">Reference proteome</keyword>
<reference evidence="9 10" key="1">
    <citation type="submission" date="2020-08" db="EMBL/GenBank/DDBJ databases">
        <title>Genomic Encyclopedia of Type Strains, Phase IV (KMG-IV): sequencing the most valuable type-strain genomes for metagenomic binning, comparative biology and taxonomic classification.</title>
        <authorList>
            <person name="Goeker M."/>
        </authorList>
    </citation>
    <scope>NUCLEOTIDE SEQUENCE [LARGE SCALE GENOMIC DNA]</scope>
    <source>
        <strain evidence="9 10">DSM 24696</strain>
    </source>
</reference>
<dbReference type="InterPro" id="IPR002543">
    <property type="entry name" value="FtsK_dom"/>
</dbReference>
<dbReference type="AlphaFoldDB" id="A0A840QN32"/>
<gene>
    <name evidence="9" type="ORF">HNQ41_000928</name>
</gene>